<keyword evidence="3" id="KW-1003">Cell membrane</keyword>
<dbReference type="PANTHER" id="PTHR43357:SF4">
    <property type="entry name" value="INNER MEMBRANE ABC TRANSPORTER PERMEASE PROTEIN YDCV"/>
    <property type="match status" value="1"/>
</dbReference>
<keyword evidence="6 8" id="KW-1133">Transmembrane helix</keyword>
<evidence type="ECO:0000256" key="8">
    <source>
        <dbReference type="RuleBase" id="RU363032"/>
    </source>
</evidence>
<dbReference type="InterPro" id="IPR035906">
    <property type="entry name" value="MetI-like_sf"/>
</dbReference>
<dbReference type="PANTHER" id="PTHR43357">
    <property type="entry name" value="INNER MEMBRANE ABC TRANSPORTER PERMEASE PROTEIN YDCV"/>
    <property type="match status" value="1"/>
</dbReference>
<sequence>MVVTHSIDTTGPASTHAGSRLYRVWRYFRQDGGLSAVLVLAIIFVLSFLPMLRLLVTAVAPGGEIDLGAMAERLSGASVIRATLNTLDTAFFGAVLALLVGAPFAIGIAMTDLPGRKILGFLLLLPLMIAPQVMALSWLHLFGPSSTLLGAFGLAPPPGTSNPLLGRNGIILLYAIQHAPIVFITLRAGLTRVPRDLVEAARSSGASPLRVLLTIILPMVRPYLVAATALAFVSGVGNFGIPALLGMPVNYLTLTTMIYQRIASFGPSVLPQVAALSVLIAVLALLGVVLQALALTKVSHRFTAGTPARFTLGRYRWLFATLGWAAILFMLILPVLALTTTALIPSFGVPLNWSTLTFSNFEEVLFRQASTSRAFWNSAILACGAALILAVGSIPVAVGLERFSRLSQRILHGAIELPYALPGIVLAIACILLFLRPLPLIGSLYGTAWIILVAYLMRFFALAMKPVTTAIGQLSRDLNEAAAVSGAGPLRRLMTITGPLTAPAAVAGALLVFMSAFNELTVSALLWSSGHETLGVVLFSLEEAGLGTHAAAIAVTTILIVVVLLAVLDRLGKRLPPGVLPWR</sequence>
<accession>A0A839EI82</accession>
<dbReference type="PROSITE" id="PS50928">
    <property type="entry name" value="ABC_TM1"/>
    <property type="match status" value="2"/>
</dbReference>
<feature type="transmembrane region" description="Helical" evidence="8">
    <location>
        <begin position="317"/>
        <end position="344"/>
    </location>
</feature>
<comment type="caution">
    <text evidence="10">The sequence shown here is derived from an EMBL/GenBank/DDBJ whole genome shotgun (WGS) entry which is preliminary data.</text>
</comment>
<keyword evidence="7 8" id="KW-0472">Membrane</keyword>
<keyword evidence="4" id="KW-0997">Cell inner membrane</keyword>
<feature type="transmembrane region" description="Helical" evidence="8">
    <location>
        <begin position="546"/>
        <end position="568"/>
    </location>
</feature>
<feature type="domain" description="ABC transmembrane type-1" evidence="9">
    <location>
        <begin position="83"/>
        <end position="291"/>
    </location>
</feature>
<evidence type="ECO:0000256" key="5">
    <source>
        <dbReference type="ARBA" id="ARBA00022692"/>
    </source>
</evidence>
<dbReference type="AlphaFoldDB" id="A0A839EI82"/>
<name>A0A839EI82_9HYPH</name>
<feature type="transmembrane region" description="Helical" evidence="8">
    <location>
        <begin position="500"/>
        <end position="526"/>
    </location>
</feature>
<dbReference type="GO" id="GO:0005886">
    <property type="term" value="C:plasma membrane"/>
    <property type="evidence" value="ECO:0007669"/>
    <property type="project" value="UniProtKB-SubCell"/>
</dbReference>
<feature type="transmembrane region" description="Helical" evidence="8">
    <location>
        <begin position="444"/>
        <end position="464"/>
    </location>
</feature>
<dbReference type="GO" id="GO:0055085">
    <property type="term" value="P:transmembrane transport"/>
    <property type="evidence" value="ECO:0007669"/>
    <property type="project" value="InterPro"/>
</dbReference>
<proteinExistence type="inferred from homology"/>
<comment type="similarity">
    <text evidence="8">Belongs to the binding-protein-dependent transport system permease family.</text>
</comment>
<feature type="transmembrane region" description="Helical" evidence="8">
    <location>
        <begin position="419"/>
        <end position="438"/>
    </location>
</feature>
<reference evidence="10 11" key="1">
    <citation type="submission" date="2020-07" db="EMBL/GenBank/DDBJ databases">
        <title>Genomic Encyclopedia of Type Strains, Phase IV (KMG-V): Genome sequencing to study the core and pangenomes of soil and plant-associated prokaryotes.</title>
        <authorList>
            <person name="Whitman W."/>
        </authorList>
    </citation>
    <scope>NUCLEOTIDE SEQUENCE [LARGE SCALE GENOMIC DNA]</scope>
    <source>
        <strain evidence="10 11">AN3</strain>
    </source>
</reference>
<feature type="domain" description="ABC transmembrane type-1" evidence="9">
    <location>
        <begin position="375"/>
        <end position="568"/>
    </location>
</feature>
<dbReference type="InterPro" id="IPR000515">
    <property type="entry name" value="MetI-like"/>
</dbReference>
<feature type="transmembrane region" description="Helical" evidence="8">
    <location>
        <begin position="90"/>
        <end position="111"/>
    </location>
</feature>
<keyword evidence="11" id="KW-1185">Reference proteome</keyword>
<organism evidence="10 11">
    <name type="scientific">Phyllobacterium myrsinacearum</name>
    <dbReference type="NCBI Taxonomy" id="28101"/>
    <lineage>
        <taxon>Bacteria</taxon>
        <taxon>Pseudomonadati</taxon>
        <taxon>Pseudomonadota</taxon>
        <taxon>Alphaproteobacteria</taxon>
        <taxon>Hyphomicrobiales</taxon>
        <taxon>Phyllobacteriaceae</taxon>
        <taxon>Phyllobacterium</taxon>
    </lineage>
</organism>
<dbReference type="Gene3D" id="1.10.3720.10">
    <property type="entry name" value="MetI-like"/>
    <property type="match status" value="2"/>
</dbReference>
<keyword evidence="5 8" id="KW-0812">Transmembrane</keyword>
<keyword evidence="2 8" id="KW-0813">Transport</keyword>
<evidence type="ECO:0000313" key="10">
    <source>
        <dbReference type="EMBL" id="MBA8880013.1"/>
    </source>
</evidence>
<evidence type="ECO:0000256" key="3">
    <source>
        <dbReference type="ARBA" id="ARBA00022475"/>
    </source>
</evidence>
<dbReference type="RefSeq" id="WP_348643903.1">
    <property type="nucleotide sequence ID" value="NZ_JACGXN010000006.1"/>
</dbReference>
<feature type="transmembrane region" description="Helical" evidence="8">
    <location>
        <begin position="33"/>
        <end position="52"/>
    </location>
</feature>
<evidence type="ECO:0000256" key="6">
    <source>
        <dbReference type="ARBA" id="ARBA00022989"/>
    </source>
</evidence>
<evidence type="ECO:0000256" key="7">
    <source>
        <dbReference type="ARBA" id="ARBA00023136"/>
    </source>
</evidence>
<protein>
    <submittedName>
        <fullName evidence="10">Iron(III) transport system permease protein</fullName>
    </submittedName>
</protein>
<dbReference type="Pfam" id="PF00528">
    <property type="entry name" value="BPD_transp_1"/>
    <property type="match status" value="2"/>
</dbReference>
<feature type="transmembrane region" description="Helical" evidence="8">
    <location>
        <begin position="273"/>
        <end position="296"/>
    </location>
</feature>
<dbReference type="Proteomes" id="UP000549052">
    <property type="component" value="Unassembled WGS sequence"/>
</dbReference>
<evidence type="ECO:0000256" key="1">
    <source>
        <dbReference type="ARBA" id="ARBA00004429"/>
    </source>
</evidence>
<dbReference type="CDD" id="cd06261">
    <property type="entry name" value="TM_PBP2"/>
    <property type="match status" value="2"/>
</dbReference>
<evidence type="ECO:0000313" key="11">
    <source>
        <dbReference type="Proteomes" id="UP000549052"/>
    </source>
</evidence>
<gene>
    <name evidence="10" type="ORF">FHW16_003732</name>
</gene>
<dbReference type="EMBL" id="JACGXN010000006">
    <property type="protein sequence ID" value="MBA8880013.1"/>
    <property type="molecule type" value="Genomic_DNA"/>
</dbReference>
<feature type="transmembrane region" description="Helical" evidence="8">
    <location>
        <begin position="171"/>
        <end position="190"/>
    </location>
</feature>
<evidence type="ECO:0000259" key="9">
    <source>
        <dbReference type="PROSITE" id="PS50928"/>
    </source>
</evidence>
<feature type="transmembrane region" description="Helical" evidence="8">
    <location>
        <begin position="374"/>
        <end position="398"/>
    </location>
</feature>
<feature type="transmembrane region" description="Helical" evidence="8">
    <location>
        <begin position="118"/>
        <end position="139"/>
    </location>
</feature>
<dbReference type="SUPFAM" id="SSF161098">
    <property type="entry name" value="MetI-like"/>
    <property type="match status" value="2"/>
</dbReference>
<evidence type="ECO:0000256" key="4">
    <source>
        <dbReference type="ARBA" id="ARBA00022519"/>
    </source>
</evidence>
<comment type="subcellular location">
    <subcellularLocation>
        <location evidence="1">Cell inner membrane</location>
        <topology evidence="1">Multi-pass membrane protein</topology>
    </subcellularLocation>
    <subcellularLocation>
        <location evidence="8">Cell membrane</location>
        <topology evidence="8">Multi-pass membrane protein</topology>
    </subcellularLocation>
</comment>
<evidence type="ECO:0000256" key="2">
    <source>
        <dbReference type="ARBA" id="ARBA00022448"/>
    </source>
</evidence>